<feature type="compositionally biased region" description="Low complexity" evidence="1">
    <location>
        <begin position="39"/>
        <end position="58"/>
    </location>
</feature>
<comment type="caution">
    <text evidence="2">The sequence shown here is derived from an EMBL/GenBank/DDBJ whole genome shotgun (WGS) entry which is preliminary data.</text>
</comment>
<organism evidence="2 3">
    <name type="scientific">Dipteronia sinensis</name>
    <dbReference type="NCBI Taxonomy" id="43782"/>
    <lineage>
        <taxon>Eukaryota</taxon>
        <taxon>Viridiplantae</taxon>
        <taxon>Streptophyta</taxon>
        <taxon>Embryophyta</taxon>
        <taxon>Tracheophyta</taxon>
        <taxon>Spermatophyta</taxon>
        <taxon>Magnoliopsida</taxon>
        <taxon>eudicotyledons</taxon>
        <taxon>Gunneridae</taxon>
        <taxon>Pentapetalae</taxon>
        <taxon>rosids</taxon>
        <taxon>malvids</taxon>
        <taxon>Sapindales</taxon>
        <taxon>Sapindaceae</taxon>
        <taxon>Hippocastanoideae</taxon>
        <taxon>Acereae</taxon>
        <taxon>Dipteronia</taxon>
    </lineage>
</organism>
<protein>
    <submittedName>
        <fullName evidence="2">Uncharacterized protein</fullName>
    </submittedName>
</protein>
<gene>
    <name evidence="2" type="ORF">Dsin_018906</name>
</gene>
<proteinExistence type="predicted"/>
<reference evidence="2" key="1">
    <citation type="journal article" date="2023" name="Plant J.">
        <title>Genome sequences and population genomics provide insights into the demographic history, inbreeding, and mutation load of two 'living fossil' tree species of Dipteronia.</title>
        <authorList>
            <person name="Feng Y."/>
            <person name="Comes H.P."/>
            <person name="Chen J."/>
            <person name="Zhu S."/>
            <person name="Lu R."/>
            <person name="Zhang X."/>
            <person name="Li P."/>
            <person name="Qiu J."/>
            <person name="Olsen K.M."/>
            <person name="Qiu Y."/>
        </authorList>
    </citation>
    <scope>NUCLEOTIDE SEQUENCE</scope>
    <source>
        <strain evidence="2">NBL</strain>
    </source>
</reference>
<accession>A0AAE0A6F5</accession>
<evidence type="ECO:0000256" key="1">
    <source>
        <dbReference type="SAM" id="MobiDB-lite"/>
    </source>
</evidence>
<evidence type="ECO:0000313" key="3">
    <source>
        <dbReference type="Proteomes" id="UP001281410"/>
    </source>
</evidence>
<keyword evidence="3" id="KW-1185">Reference proteome</keyword>
<dbReference type="EMBL" id="JANJYJ010000006">
    <property type="protein sequence ID" value="KAK3204860.1"/>
    <property type="molecule type" value="Genomic_DNA"/>
</dbReference>
<dbReference type="AlphaFoldDB" id="A0AAE0A6F5"/>
<dbReference type="Proteomes" id="UP001281410">
    <property type="component" value="Unassembled WGS sequence"/>
</dbReference>
<feature type="region of interest" description="Disordered" evidence="1">
    <location>
        <begin position="39"/>
        <end position="61"/>
    </location>
</feature>
<feature type="non-terminal residue" evidence="2">
    <location>
        <position position="82"/>
    </location>
</feature>
<sequence length="82" mass="9296">MEALKVWTSLSFSLPISFRHLIYTRHRITSLTLLRRCSSTTASASTRNRRSSSSSTSTSDREAIRAIRIKKVLKVEELRGKG</sequence>
<name>A0AAE0A6F5_9ROSI</name>
<evidence type="ECO:0000313" key="2">
    <source>
        <dbReference type="EMBL" id="KAK3204860.1"/>
    </source>
</evidence>